<dbReference type="Proteomes" id="UP000037460">
    <property type="component" value="Unassembled WGS sequence"/>
</dbReference>
<sequence>MWSNRENAEEALGLARRKLSEGDTAGAMKWVEKSLHMYETVEAREVERKIQERVAHMAATRRVLEAADLFEVLGVTRTATAAEIKQAFKRLSREVHPDKNGADEAVEAFKRLNEAQTTLSDPREREKYAGNPCSYRCEAVTLEAVTREAVTRVPAEMAPTRRLAGSAKTTAEAAEEEAEAAEEDEAAEAAPPIAPRLPIDAADYEDSARDDEVAEAEAMAMAEAEAEANAQDDADAK</sequence>
<dbReference type="PANTHER" id="PTHR43908:SF3">
    <property type="entry name" value="AT29763P-RELATED"/>
    <property type="match status" value="1"/>
</dbReference>
<dbReference type="GO" id="GO:0071218">
    <property type="term" value="P:cellular response to misfolded protein"/>
    <property type="evidence" value="ECO:0007669"/>
    <property type="project" value="TreeGrafter"/>
</dbReference>
<evidence type="ECO:0000313" key="3">
    <source>
        <dbReference type="EMBL" id="KOO25062.1"/>
    </source>
</evidence>
<keyword evidence="4" id="KW-1185">Reference proteome</keyword>
<accession>A0A0M0JFD2</accession>
<dbReference type="InterPro" id="IPR036869">
    <property type="entry name" value="J_dom_sf"/>
</dbReference>
<comment type="caution">
    <text evidence="3">The sequence shown here is derived from an EMBL/GenBank/DDBJ whole genome shotgun (WGS) entry which is preliminary data.</text>
</comment>
<dbReference type="OrthoDB" id="10250354at2759"/>
<dbReference type="Gene3D" id="1.10.287.110">
    <property type="entry name" value="DnaJ domain"/>
    <property type="match status" value="1"/>
</dbReference>
<feature type="compositionally biased region" description="Acidic residues" evidence="1">
    <location>
        <begin position="224"/>
        <end position="237"/>
    </location>
</feature>
<dbReference type="GO" id="GO:0030544">
    <property type="term" value="F:Hsp70 protein binding"/>
    <property type="evidence" value="ECO:0007669"/>
    <property type="project" value="TreeGrafter"/>
</dbReference>
<feature type="region of interest" description="Disordered" evidence="1">
    <location>
        <begin position="160"/>
        <end position="237"/>
    </location>
</feature>
<dbReference type="SMART" id="SM00271">
    <property type="entry name" value="DnaJ"/>
    <property type="match status" value="1"/>
</dbReference>
<feature type="domain" description="J" evidence="2">
    <location>
        <begin position="68"/>
        <end position="132"/>
    </location>
</feature>
<reference evidence="4" key="1">
    <citation type="journal article" date="2015" name="PLoS Genet.">
        <title>Genome Sequence and Transcriptome Analyses of Chrysochromulina tobin: Metabolic Tools for Enhanced Algal Fitness in the Prominent Order Prymnesiales (Haptophyceae).</title>
        <authorList>
            <person name="Hovde B.T."/>
            <person name="Deodato C.R."/>
            <person name="Hunsperger H.M."/>
            <person name="Ryken S.A."/>
            <person name="Yost W."/>
            <person name="Jha R.K."/>
            <person name="Patterson J."/>
            <person name="Monnat R.J. Jr."/>
            <person name="Barlow S.B."/>
            <person name="Starkenburg S.R."/>
            <person name="Cattolico R.A."/>
        </authorList>
    </citation>
    <scope>NUCLEOTIDE SEQUENCE</scope>
    <source>
        <strain evidence="4">CCMP291</strain>
    </source>
</reference>
<dbReference type="PRINTS" id="PR00625">
    <property type="entry name" value="JDOMAIN"/>
</dbReference>
<name>A0A0M0JFD2_9EUKA</name>
<evidence type="ECO:0000259" key="2">
    <source>
        <dbReference type="PROSITE" id="PS50076"/>
    </source>
</evidence>
<evidence type="ECO:0000313" key="4">
    <source>
        <dbReference type="Proteomes" id="UP000037460"/>
    </source>
</evidence>
<feature type="non-terminal residue" evidence="3">
    <location>
        <position position="237"/>
    </location>
</feature>
<dbReference type="CDD" id="cd06257">
    <property type="entry name" value="DnaJ"/>
    <property type="match status" value="1"/>
</dbReference>
<evidence type="ECO:0000256" key="1">
    <source>
        <dbReference type="SAM" id="MobiDB-lite"/>
    </source>
</evidence>
<dbReference type="PANTHER" id="PTHR43908">
    <property type="entry name" value="AT29763P-RELATED"/>
    <property type="match status" value="1"/>
</dbReference>
<gene>
    <name evidence="3" type="ORF">Ctob_006946</name>
</gene>
<organism evidence="3 4">
    <name type="scientific">Chrysochromulina tobinii</name>
    <dbReference type="NCBI Taxonomy" id="1460289"/>
    <lineage>
        <taxon>Eukaryota</taxon>
        <taxon>Haptista</taxon>
        <taxon>Haptophyta</taxon>
        <taxon>Prymnesiophyceae</taxon>
        <taxon>Prymnesiales</taxon>
        <taxon>Chrysochromulinaceae</taxon>
        <taxon>Chrysochromulina</taxon>
    </lineage>
</organism>
<dbReference type="InterPro" id="IPR051100">
    <property type="entry name" value="DnaJ_subfamily_B/C"/>
</dbReference>
<protein>
    <submittedName>
        <fullName evidence="3">Subfamily member 12</fullName>
    </submittedName>
</protein>
<dbReference type="GO" id="GO:0005789">
    <property type="term" value="C:endoplasmic reticulum membrane"/>
    <property type="evidence" value="ECO:0007669"/>
    <property type="project" value="TreeGrafter"/>
</dbReference>
<dbReference type="AlphaFoldDB" id="A0A0M0JFD2"/>
<dbReference type="PROSITE" id="PS50076">
    <property type="entry name" value="DNAJ_2"/>
    <property type="match status" value="1"/>
</dbReference>
<feature type="compositionally biased region" description="Acidic residues" evidence="1">
    <location>
        <begin position="173"/>
        <end position="187"/>
    </location>
</feature>
<dbReference type="InterPro" id="IPR001623">
    <property type="entry name" value="DnaJ_domain"/>
</dbReference>
<proteinExistence type="predicted"/>
<dbReference type="SUPFAM" id="SSF46565">
    <property type="entry name" value="Chaperone J-domain"/>
    <property type="match status" value="1"/>
</dbReference>
<dbReference type="Pfam" id="PF00226">
    <property type="entry name" value="DnaJ"/>
    <property type="match status" value="1"/>
</dbReference>
<dbReference type="EMBL" id="JWZX01003023">
    <property type="protein sequence ID" value="KOO25062.1"/>
    <property type="molecule type" value="Genomic_DNA"/>
</dbReference>